<evidence type="ECO:0000313" key="7">
    <source>
        <dbReference type="EMBL" id="EKX73225.1"/>
    </source>
</evidence>
<dbReference type="Pfam" id="PF06090">
    <property type="entry name" value="Ins_P5_2-kin"/>
    <property type="match status" value="1"/>
</dbReference>
<dbReference type="GO" id="GO:0005524">
    <property type="term" value="F:ATP binding"/>
    <property type="evidence" value="ECO:0007669"/>
    <property type="project" value="UniProtKB-KW"/>
</dbReference>
<evidence type="ECO:0000256" key="3">
    <source>
        <dbReference type="ARBA" id="ARBA00022741"/>
    </source>
</evidence>
<keyword evidence="2 6" id="KW-0808">Transferase</keyword>
<reference evidence="7 8" key="1">
    <citation type="journal article" date="2012" name="BMC Genomics">
        <title>Comparative genomic analysis and phylogenetic position of Theileria equi.</title>
        <authorList>
            <person name="Kappmeyer L.S."/>
            <person name="Thiagarajan M."/>
            <person name="Herndon D.R."/>
            <person name="Ramsay J.D."/>
            <person name="Caler E."/>
            <person name="Djikeng A."/>
            <person name="Gillespie J.J."/>
            <person name="Lau A.O."/>
            <person name="Roalson E.H."/>
            <person name="Silva J.C."/>
            <person name="Silva M.G."/>
            <person name="Suarez C.E."/>
            <person name="Ueti M.W."/>
            <person name="Nene V.M."/>
            <person name="Mealey R.H."/>
            <person name="Knowles D.P."/>
            <person name="Brayton K.A."/>
        </authorList>
    </citation>
    <scope>NUCLEOTIDE SEQUENCE [LARGE SCALE GENOMIC DNA]</scope>
    <source>
        <strain evidence="7 8">WA</strain>
    </source>
</reference>
<dbReference type="Proteomes" id="UP000031512">
    <property type="component" value="Unassembled WGS sequence"/>
</dbReference>
<dbReference type="STRING" id="1537102.L1LD95"/>
<evidence type="ECO:0000256" key="2">
    <source>
        <dbReference type="ARBA" id="ARBA00022679"/>
    </source>
</evidence>
<name>L1LD95_THEEQ</name>
<dbReference type="EC" id="2.7.1.158" evidence="1 6"/>
<dbReference type="KEGG" id="beq:BEWA_052800"/>
<dbReference type="InterPro" id="IPR009286">
    <property type="entry name" value="Ins_P5_2-kin"/>
</dbReference>
<evidence type="ECO:0000256" key="6">
    <source>
        <dbReference type="RuleBase" id="RU364126"/>
    </source>
</evidence>
<evidence type="ECO:0000313" key="8">
    <source>
        <dbReference type="Proteomes" id="UP000031512"/>
    </source>
</evidence>
<dbReference type="VEuPathDB" id="PiroplasmaDB:BEWA_052800"/>
<dbReference type="GO" id="GO:0005634">
    <property type="term" value="C:nucleus"/>
    <property type="evidence" value="ECO:0007669"/>
    <property type="project" value="TreeGrafter"/>
</dbReference>
<dbReference type="RefSeq" id="XP_004832677.1">
    <property type="nucleotide sequence ID" value="XM_004832620.1"/>
</dbReference>
<keyword evidence="8" id="KW-1185">Reference proteome</keyword>
<dbReference type="eggNOG" id="ENOG502QXI1">
    <property type="taxonomic scope" value="Eukaryota"/>
</dbReference>
<protein>
    <recommendedName>
        <fullName evidence="1 6">Inositol-pentakisphosphate 2-kinase</fullName>
        <ecNumber evidence="1 6">2.7.1.158</ecNumber>
    </recommendedName>
</protein>
<keyword evidence="3 6" id="KW-0547">Nucleotide-binding</keyword>
<dbReference type="OrthoDB" id="361352at2759"/>
<proteinExistence type="predicted"/>
<evidence type="ECO:0000256" key="1">
    <source>
        <dbReference type="ARBA" id="ARBA00012023"/>
    </source>
</evidence>
<gene>
    <name evidence="7" type="ORF">BEWA_052800</name>
</gene>
<dbReference type="AlphaFoldDB" id="L1LD95"/>
<comment type="catalytic activity">
    <reaction evidence="6">
        <text>1D-myo-inositol 1,3,4,5,6-pentakisphosphate + ATP = 1D-myo-inositol hexakisphosphate + ADP + H(+)</text>
        <dbReference type="Rhea" id="RHEA:20313"/>
        <dbReference type="ChEBI" id="CHEBI:15378"/>
        <dbReference type="ChEBI" id="CHEBI:30616"/>
        <dbReference type="ChEBI" id="CHEBI:57733"/>
        <dbReference type="ChEBI" id="CHEBI:58130"/>
        <dbReference type="ChEBI" id="CHEBI:456216"/>
        <dbReference type="EC" id="2.7.1.158"/>
    </reaction>
</comment>
<dbReference type="GO" id="GO:0032958">
    <property type="term" value="P:inositol phosphate biosynthetic process"/>
    <property type="evidence" value="ECO:0007669"/>
    <property type="project" value="TreeGrafter"/>
</dbReference>
<comment type="caution">
    <text evidence="7">The sequence shown here is derived from an EMBL/GenBank/DDBJ whole genome shotgun (WGS) entry which is preliminary data.</text>
</comment>
<sequence length="447" mass="51395">MEILLDTSTQVDGTSRINNLSIKRRIYYNKDIEVASFVDIDPDSIKELGKDSHYDTKKYEICTIEEDLFNIEPFIRKNRQEIKDGASANASVEIKVKCGLLNFRGIPSLFKMKQKIKARIKYLHTLEPLPLSYSSIEHRSEYDPCNFFKIVIESVRNEILNLSSEPQNNIRLFINSFEVDPSILKKEGRIFDAITQSIVDSRTLYIQILKLQALAAGQQFVGSAIYSAIQSTRYLIDTKPTVKHGELCTSHSVIEENLMTVSKCLHKLVANSPSKNAYKVQHIFQLCGKMLLFKLIRMFCALLLHSKKYKFSSKNSSLSLHRSKLCLFNSIAMQSTNSVKYLKRSNGIFNGPVGLDQFESAEIFSRKLFSVLHHYKHYRNVTINQILEEVKITYTVTLAWINLYLTGRVAMDLSVIMNILYNSNDRNIMHRISLVDVNIKSMSKIYR</sequence>
<dbReference type="GO" id="GO:0035299">
    <property type="term" value="F:inositol-1,3,4,5,6-pentakisphosphate 2-kinase activity"/>
    <property type="evidence" value="ECO:0007669"/>
    <property type="project" value="UniProtKB-EC"/>
</dbReference>
<accession>L1LD95</accession>
<keyword evidence="4 6" id="KW-0418">Kinase</keyword>
<comment type="function">
    <text evidence="6">Phosphorylates Ins(1,3,4,5,6)P5 at position 2 to form Ins(1,2,3,4,5,6)P6 (InsP6 or phytate).</text>
</comment>
<organism evidence="7 8">
    <name type="scientific">Theileria equi strain WA</name>
    <dbReference type="NCBI Taxonomy" id="1537102"/>
    <lineage>
        <taxon>Eukaryota</taxon>
        <taxon>Sar</taxon>
        <taxon>Alveolata</taxon>
        <taxon>Apicomplexa</taxon>
        <taxon>Aconoidasida</taxon>
        <taxon>Piroplasmida</taxon>
        <taxon>Theileriidae</taxon>
        <taxon>Theileria</taxon>
    </lineage>
</organism>
<dbReference type="EMBL" id="ACOU01000003">
    <property type="protein sequence ID" value="EKX73225.1"/>
    <property type="molecule type" value="Genomic_DNA"/>
</dbReference>
<dbReference type="PANTHER" id="PTHR14456:SF2">
    <property type="entry name" value="INOSITOL-PENTAKISPHOSPHATE 2-KINASE"/>
    <property type="match status" value="1"/>
</dbReference>
<comment type="domain">
    <text evidence="6">The EXKPK motif is conserved in inositol-pentakisphosphate 2-kinases of both family 1 and 2.</text>
</comment>
<keyword evidence="5 6" id="KW-0067">ATP-binding</keyword>
<evidence type="ECO:0000256" key="5">
    <source>
        <dbReference type="ARBA" id="ARBA00022840"/>
    </source>
</evidence>
<evidence type="ECO:0000256" key="4">
    <source>
        <dbReference type="ARBA" id="ARBA00022777"/>
    </source>
</evidence>
<dbReference type="GeneID" id="15802832"/>
<dbReference type="PANTHER" id="PTHR14456">
    <property type="entry name" value="INOSITOL POLYPHOSPHATE KINASE 1"/>
    <property type="match status" value="1"/>
</dbReference>